<gene>
    <name evidence="10" type="ORF">SHERM_05652</name>
</gene>
<dbReference type="InterPro" id="IPR007512">
    <property type="entry name" value="Mic10"/>
</dbReference>
<comment type="caution">
    <text evidence="10">The sequence shown here is derived from an EMBL/GenBank/DDBJ whole genome shotgun (WGS) entry which is preliminary data.</text>
</comment>
<dbReference type="Pfam" id="PF04418">
    <property type="entry name" value="DUF543"/>
    <property type="match status" value="1"/>
</dbReference>
<evidence type="ECO:0000256" key="7">
    <source>
        <dbReference type="ARBA" id="ARBA00023128"/>
    </source>
</evidence>
<evidence type="ECO:0000256" key="8">
    <source>
        <dbReference type="ARBA" id="ARBA00023136"/>
    </source>
</evidence>
<keyword evidence="4 9" id="KW-0812">Transmembrane</keyword>
<keyword evidence="6 9" id="KW-1133">Transmembrane helix</keyword>
<reference evidence="10" key="1">
    <citation type="submission" date="2019-12" db="EMBL/GenBank/DDBJ databases">
        <authorList>
            <person name="Scholes J."/>
        </authorList>
    </citation>
    <scope>NUCLEOTIDE SEQUENCE</scope>
</reference>
<evidence type="ECO:0000256" key="1">
    <source>
        <dbReference type="ARBA" id="ARBA00002689"/>
    </source>
</evidence>
<comment type="function">
    <text evidence="1">Component of the MICOS complex, a large protein complex of the mitochondrial inner membrane that plays crucial roles in the maintenance of crista junctions, inner membrane architecture, and formation of contact sites to the outer membrane.</text>
</comment>
<keyword evidence="11" id="KW-1185">Reference proteome</keyword>
<evidence type="ECO:0000256" key="2">
    <source>
        <dbReference type="ARBA" id="ARBA00004273"/>
    </source>
</evidence>
<keyword evidence="5" id="KW-0999">Mitochondrion inner membrane</keyword>
<evidence type="ECO:0000313" key="10">
    <source>
        <dbReference type="EMBL" id="CAA0839082.1"/>
    </source>
</evidence>
<evidence type="ECO:0000256" key="9">
    <source>
        <dbReference type="SAM" id="Phobius"/>
    </source>
</evidence>
<proteinExistence type="inferred from homology"/>
<dbReference type="EMBL" id="CACSLK010031421">
    <property type="protein sequence ID" value="CAA0839082.1"/>
    <property type="molecule type" value="Genomic_DNA"/>
</dbReference>
<evidence type="ECO:0000256" key="3">
    <source>
        <dbReference type="ARBA" id="ARBA00006792"/>
    </source>
</evidence>
<keyword evidence="8 9" id="KW-0472">Membrane</keyword>
<accession>A0A9N7NXB9</accession>
<dbReference type="AlphaFoldDB" id="A0A9N7NXB9"/>
<evidence type="ECO:0000256" key="5">
    <source>
        <dbReference type="ARBA" id="ARBA00022792"/>
    </source>
</evidence>
<organism evidence="10 11">
    <name type="scientific">Striga hermonthica</name>
    <name type="common">Purple witchweed</name>
    <name type="synonym">Buchnera hermonthica</name>
    <dbReference type="NCBI Taxonomy" id="68872"/>
    <lineage>
        <taxon>Eukaryota</taxon>
        <taxon>Viridiplantae</taxon>
        <taxon>Streptophyta</taxon>
        <taxon>Embryophyta</taxon>
        <taxon>Tracheophyta</taxon>
        <taxon>Spermatophyta</taxon>
        <taxon>Magnoliopsida</taxon>
        <taxon>eudicotyledons</taxon>
        <taxon>Gunneridae</taxon>
        <taxon>Pentapetalae</taxon>
        <taxon>asterids</taxon>
        <taxon>lamiids</taxon>
        <taxon>Lamiales</taxon>
        <taxon>Orobanchaceae</taxon>
        <taxon>Buchnereae</taxon>
        <taxon>Striga</taxon>
    </lineage>
</organism>
<comment type="similarity">
    <text evidence="3">Belongs to the MICOS complex subunit Mic10 family.</text>
</comment>
<dbReference type="OrthoDB" id="1916310at2759"/>
<dbReference type="Proteomes" id="UP001153555">
    <property type="component" value="Unassembled WGS sequence"/>
</dbReference>
<dbReference type="GO" id="GO:0061617">
    <property type="term" value="C:MICOS complex"/>
    <property type="evidence" value="ECO:0007669"/>
    <property type="project" value="InterPro"/>
</dbReference>
<evidence type="ECO:0000313" key="11">
    <source>
        <dbReference type="Proteomes" id="UP001153555"/>
    </source>
</evidence>
<comment type="subcellular location">
    <subcellularLocation>
        <location evidence="2">Mitochondrion inner membrane</location>
    </subcellularLocation>
</comment>
<keyword evidence="7" id="KW-0496">Mitochondrion</keyword>
<evidence type="ECO:0000256" key="6">
    <source>
        <dbReference type="ARBA" id="ARBA00022989"/>
    </source>
</evidence>
<evidence type="ECO:0000256" key="4">
    <source>
        <dbReference type="ARBA" id="ARBA00022692"/>
    </source>
</evidence>
<sequence length="67" mass="7821">MSDESKAEIPTKHVLNAKWDICLDLGVRRFAYSSIVSGFARILLFRIICSMRRRRRLWFGLPSLPLI</sequence>
<protein>
    <submittedName>
        <fullName evidence="10">Uncharacterized protein</fullName>
    </submittedName>
</protein>
<name>A0A9N7NXB9_STRHE</name>
<feature type="transmembrane region" description="Helical" evidence="9">
    <location>
        <begin position="30"/>
        <end position="49"/>
    </location>
</feature>